<evidence type="ECO:0000256" key="6">
    <source>
        <dbReference type="ARBA" id="ARBA00022989"/>
    </source>
</evidence>
<keyword evidence="4" id="KW-0808">Transferase</keyword>
<gene>
    <name evidence="10" type="ORF">CA85_19600</name>
</gene>
<evidence type="ECO:0000313" key="10">
    <source>
        <dbReference type="EMBL" id="TWT67114.1"/>
    </source>
</evidence>
<keyword evidence="6 8" id="KW-1133">Transmembrane helix</keyword>
<evidence type="ECO:0000256" key="2">
    <source>
        <dbReference type="ARBA" id="ARBA00022475"/>
    </source>
</evidence>
<keyword evidence="2" id="KW-1003">Cell membrane</keyword>
<dbReference type="PANTHER" id="PTHR33908">
    <property type="entry name" value="MANNOSYLTRANSFERASE YKCB-RELATED"/>
    <property type="match status" value="1"/>
</dbReference>
<evidence type="ECO:0000259" key="9">
    <source>
        <dbReference type="Pfam" id="PF13231"/>
    </source>
</evidence>
<evidence type="ECO:0000256" key="3">
    <source>
        <dbReference type="ARBA" id="ARBA00022676"/>
    </source>
</evidence>
<feature type="domain" description="Glycosyltransferase RgtA/B/C/D-like" evidence="9">
    <location>
        <begin position="177"/>
        <end position="282"/>
    </location>
</feature>
<dbReference type="Proteomes" id="UP000318053">
    <property type="component" value="Unassembled WGS sequence"/>
</dbReference>
<evidence type="ECO:0000256" key="8">
    <source>
        <dbReference type="SAM" id="Phobius"/>
    </source>
</evidence>
<accession>A0A5C5XW30</accession>
<feature type="transmembrane region" description="Helical" evidence="8">
    <location>
        <begin position="138"/>
        <end position="158"/>
    </location>
</feature>
<dbReference type="InterPro" id="IPR038731">
    <property type="entry name" value="RgtA/B/C-like"/>
</dbReference>
<evidence type="ECO:0000313" key="11">
    <source>
        <dbReference type="Proteomes" id="UP000318053"/>
    </source>
</evidence>
<feature type="transmembrane region" description="Helical" evidence="8">
    <location>
        <begin position="237"/>
        <end position="260"/>
    </location>
</feature>
<sequence length="607" mass="67523">MWNRALLGRTSWFTTIEFANRNHLVILMIMIAIQFALLGWHAYRSSPVSDEYGHFYAGVQYWHHGDLHSFNVNPPLVRALGTLPAYLNWDELTHFSPSFDITDTLRSGALSRVSVRSEFPYGRELYASSPKQFQQQLFWGRLLVSLFAVAATVAIFRWSQTLYGVTPHNPSARKLSSYGSAIGLVAAGFWAFQPQVLAHGSLITNDIAVTAAILVSSLCFCRWIRSLHWQDAALGGATLGLALSCKFTALLLCPIYLAFVIWKYCSTRQPRIVGQASLALAITLLTIALPYGFDGVGKPLGELKFSEDALFGQTNDEIASRFENAWFGGIPCPVPEQYLNGMDRQQSDFREGIISYAAGMNTTHGWWWFYLYSMLVKLPTGTLFAIAASLLYLIGRIFDRDHRWSISLDQVLIGCIAAAMIEITAYKSGFAQQHRYIFPLYPFLFLLIVAPLARHHESKPGQIVNAGILVGLLATLIASIGIAPHWLGAFNTVSGGTENGHFHLFNDATDWGQDNDLVAHWIATHPQHRPLKLISSTGLGMGIREAYPEFATLGRYNDPNQKWLIVSKSDLSRNPSLLHSLPTEPTEPIGASHLLFRVDNAAVPPIR</sequence>
<evidence type="ECO:0000256" key="1">
    <source>
        <dbReference type="ARBA" id="ARBA00004651"/>
    </source>
</evidence>
<feature type="transmembrane region" description="Helical" evidence="8">
    <location>
        <begin position="466"/>
        <end position="487"/>
    </location>
</feature>
<dbReference type="EMBL" id="SJPK01000004">
    <property type="protein sequence ID" value="TWT67114.1"/>
    <property type="molecule type" value="Genomic_DNA"/>
</dbReference>
<keyword evidence="5 8" id="KW-0812">Transmembrane</keyword>
<dbReference type="GO" id="GO:0016763">
    <property type="term" value="F:pentosyltransferase activity"/>
    <property type="evidence" value="ECO:0007669"/>
    <property type="project" value="TreeGrafter"/>
</dbReference>
<keyword evidence="3" id="KW-0328">Glycosyltransferase</keyword>
<comment type="caution">
    <text evidence="10">The sequence shown here is derived from an EMBL/GenBank/DDBJ whole genome shotgun (WGS) entry which is preliminary data.</text>
</comment>
<evidence type="ECO:0000256" key="4">
    <source>
        <dbReference type="ARBA" id="ARBA00022679"/>
    </source>
</evidence>
<dbReference type="AlphaFoldDB" id="A0A5C5XW30"/>
<dbReference type="Pfam" id="PF13231">
    <property type="entry name" value="PMT_2"/>
    <property type="match status" value="1"/>
</dbReference>
<proteinExistence type="predicted"/>
<organism evidence="10 11">
    <name type="scientific">Allorhodopirellula solitaria</name>
    <dbReference type="NCBI Taxonomy" id="2527987"/>
    <lineage>
        <taxon>Bacteria</taxon>
        <taxon>Pseudomonadati</taxon>
        <taxon>Planctomycetota</taxon>
        <taxon>Planctomycetia</taxon>
        <taxon>Pirellulales</taxon>
        <taxon>Pirellulaceae</taxon>
        <taxon>Allorhodopirellula</taxon>
    </lineage>
</organism>
<feature type="transmembrane region" description="Helical" evidence="8">
    <location>
        <begin position="272"/>
        <end position="293"/>
    </location>
</feature>
<reference evidence="10 11" key="1">
    <citation type="submission" date="2019-02" db="EMBL/GenBank/DDBJ databases">
        <title>Deep-cultivation of Planctomycetes and their phenomic and genomic characterization uncovers novel biology.</title>
        <authorList>
            <person name="Wiegand S."/>
            <person name="Jogler M."/>
            <person name="Boedeker C."/>
            <person name="Pinto D."/>
            <person name="Vollmers J."/>
            <person name="Rivas-Marin E."/>
            <person name="Kohn T."/>
            <person name="Peeters S.H."/>
            <person name="Heuer A."/>
            <person name="Rast P."/>
            <person name="Oberbeckmann S."/>
            <person name="Bunk B."/>
            <person name="Jeske O."/>
            <person name="Meyerdierks A."/>
            <person name="Storesund J.E."/>
            <person name="Kallscheuer N."/>
            <person name="Luecker S."/>
            <person name="Lage O.M."/>
            <person name="Pohl T."/>
            <person name="Merkel B.J."/>
            <person name="Hornburger P."/>
            <person name="Mueller R.-W."/>
            <person name="Bruemmer F."/>
            <person name="Labrenz M."/>
            <person name="Spormann A.M."/>
            <person name="Op Den Camp H."/>
            <person name="Overmann J."/>
            <person name="Amann R."/>
            <person name="Jetten M.S.M."/>
            <person name="Mascher T."/>
            <person name="Medema M.H."/>
            <person name="Devos D.P."/>
            <person name="Kaster A.-K."/>
            <person name="Ovreas L."/>
            <person name="Rohde M."/>
            <person name="Galperin M.Y."/>
            <person name="Jogler C."/>
        </authorList>
    </citation>
    <scope>NUCLEOTIDE SEQUENCE [LARGE SCALE GENOMIC DNA]</scope>
    <source>
        <strain evidence="10 11">CA85</strain>
    </source>
</reference>
<feature type="transmembrane region" description="Helical" evidence="8">
    <location>
        <begin position="178"/>
        <end position="198"/>
    </location>
</feature>
<keyword evidence="11" id="KW-1185">Reference proteome</keyword>
<dbReference type="GO" id="GO:0009103">
    <property type="term" value="P:lipopolysaccharide biosynthetic process"/>
    <property type="evidence" value="ECO:0007669"/>
    <property type="project" value="UniProtKB-ARBA"/>
</dbReference>
<feature type="transmembrane region" description="Helical" evidence="8">
    <location>
        <begin position="24"/>
        <end position="43"/>
    </location>
</feature>
<feature type="transmembrane region" description="Helical" evidence="8">
    <location>
        <begin position="406"/>
        <end position="424"/>
    </location>
</feature>
<feature type="transmembrane region" description="Helical" evidence="8">
    <location>
        <begin position="436"/>
        <end position="454"/>
    </location>
</feature>
<dbReference type="GO" id="GO:0005886">
    <property type="term" value="C:plasma membrane"/>
    <property type="evidence" value="ECO:0007669"/>
    <property type="project" value="UniProtKB-SubCell"/>
</dbReference>
<evidence type="ECO:0000256" key="5">
    <source>
        <dbReference type="ARBA" id="ARBA00022692"/>
    </source>
</evidence>
<name>A0A5C5XW30_9BACT</name>
<keyword evidence="7 8" id="KW-0472">Membrane</keyword>
<comment type="subcellular location">
    <subcellularLocation>
        <location evidence="1">Cell membrane</location>
        <topology evidence="1">Multi-pass membrane protein</topology>
    </subcellularLocation>
</comment>
<dbReference type="PANTHER" id="PTHR33908:SF11">
    <property type="entry name" value="MEMBRANE PROTEIN"/>
    <property type="match status" value="1"/>
</dbReference>
<dbReference type="InterPro" id="IPR050297">
    <property type="entry name" value="LipidA_mod_glycosyltrf_83"/>
</dbReference>
<feature type="transmembrane region" description="Helical" evidence="8">
    <location>
        <begin position="207"/>
        <end position="225"/>
    </location>
</feature>
<protein>
    <recommendedName>
        <fullName evidence="9">Glycosyltransferase RgtA/B/C/D-like domain-containing protein</fullName>
    </recommendedName>
</protein>
<feature type="transmembrane region" description="Helical" evidence="8">
    <location>
        <begin position="369"/>
        <end position="394"/>
    </location>
</feature>
<evidence type="ECO:0000256" key="7">
    <source>
        <dbReference type="ARBA" id="ARBA00023136"/>
    </source>
</evidence>